<dbReference type="STRING" id="1177755.A7A08_02081"/>
<dbReference type="InterPro" id="IPR002433">
    <property type="entry name" value="Orn_de-COase"/>
</dbReference>
<name>A0A1E2RX40_9HYPH</name>
<dbReference type="EMBL" id="MASI01000005">
    <property type="protein sequence ID" value="ODA66784.1"/>
    <property type="molecule type" value="Genomic_DNA"/>
</dbReference>
<dbReference type="SUPFAM" id="SSF50621">
    <property type="entry name" value="Alanine racemase C-terminal domain-like"/>
    <property type="match status" value="1"/>
</dbReference>
<dbReference type="PROSITE" id="PS00879">
    <property type="entry name" value="ODR_DC_2_2"/>
    <property type="match status" value="1"/>
</dbReference>
<dbReference type="Pfam" id="PF00278">
    <property type="entry name" value="Orn_DAP_Arg_deC"/>
    <property type="match status" value="1"/>
</dbReference>
<organism evidence="9 10">
    <name type="scientific">Methyloligella halotolerans</name>
    <dbReference type="NCBI Taxonomy" id="1177755"/>
    <lineage>
        <taxon>Bacteria</taxon>
        <taxon>Pseudomonadati</taxon>
        <taxon>Pseudomonadota</taxon>
        <taxon>Alphaproteobacteria</taxon>
        <taxon>Hyphomicrobiales</taxon>
        <taxon>Hyphomicrobiaceae</taxon>
        <taxon>Methyloligella</taxon>
    </lineage>
</organism>
<evidence type="ECO:0000313" key="9">
    <source>
        <dbReference type="EMBL" id="ODA66784.1"/>
    </source>
</evidence>
<dbReference type="InterPro" id="IPR022657">
    <property type="entry name" value="De-COase2_CS"/>
</dbReference>
<comment type="cofactor">
    <cofactor evidence="1 5">
        <name>pyridoxal 5'-phosphate</name>
        <dbReference type="ChEBI" id="CHEBI:597326"/>
    </cofactor>
</comment>
<keyword evidence="3 5" id="KW-0663">Pyridoxal phosphate</keyword>
<gene>
    <name evidence="9" type="ORF">A7A08_02081</name>
</gene>
<keyword evidence="4 9" id="KW-0456">Lyase</keyword>
<feature type="domain" description="Orn/DAP/Arg decarboxylase 2 N-terminal" evidence="8">
    <location>
        <begin position="33"/>
        <end position="263"/>
    </location>
</feature>
<proteinExistence type="inferred from homology"/>
<dbReference type="InterPro" id="IPR022644">
    <property type="entry name" value="De-COase2_N"/>
</dbReference>
<evidence type="ECO:0000256" key="3">
    <source>
        <dbReference type="ARBA" id="ARBA00022898"/>
    </source>
</evidence>
<evidence type="ECO:0000256" key="2">
    <source>
        <dbReference type="ARBA" id="ARBA00008872"/>
    </source>
</evidence>
<dbReference type="AlphaFoldDB" id="A0A1E2RX40"/>
<dbReference type="InterPro" id="IPR022643">
    <property type="entry name" value="De-COase2_C"/>
</dbReference>
<dbReference type="PANTHER" id="PTHR11482:SF6">
    <property type="entry name" value="ORNITHINE DECARBOXYLASE 1-RELATED"/>
    <property type="match status" value="1"/>
</dbReference>
<feature type="modified residue" description="N6-(pyridoxal phosphate)lysine" evidence="5">
    <location>
        <position position="52"/>
    </location>
</feature>
<dbReference type="EC" id="4.1.1.17" evidence="9"/>
<dbReference type="InterPro" id="IPR009006">
    <property type="entry name" value="Ala_racemase/Decarboxylase_C"/>
</dbReference>
<evidence type="ECO:0000256" key="5">
    <source>
        <dbReference type="PIRSR" id="PIRSR600183-50"/>
    </source>
</evidence>
<comment type="caution">
    <text evidence="9">The sequence shown here is derived from an EMBL/GenBank/DDBJ whole genome shotgun (WGS) entry which is preliminary data.</text>
</comment>
<dbReference type="InterPro" id="IPR029066">
    <property type="entry name" value="PLP-binding_barrel"/>
</dbReference>
<feature type="domain" description="Orn/DAP/Arg decarboxylase 2 C-terminal" evidence="7">
    <location>
        <begin position="264"/>
        <end position="351"/>
    </location>
</feature>
<dbReference type="Proteomes" id="UP000095087">
    <property type="component" value="Unassembled WGS sequence"/>
</dbReference>
<dbReference type="GO" id="GO:0004586">
    <property type="term" value="F:ornithine decarboxylase activity"/>
    <property type="evidence" value="ECO:0007669"/>
    <property type="project" value="UniProtKB-EC"/>
</dbReference>
<evidence type="ECO:0000256" key="6">
    <source>
        <dbReference type="RuleBase" id="RU003737"/>
    </source>
</evidence>
<dbReference type="PANTHER" id="PTHR11482">
    <property type="entry name" value="ARGININE/DIAMINOPIMELATE/ORNITHINE DECARBOXYLASE"/>
    <property type="match status" value="1"/>
</dbReference>
<evidence type="ECO:0000256" key="1">
    <source>
        <dbReference type="ARBA" id="ARBA00001933"/>
    </source>
</evidence>
<evidence type="ECO:0000259" key="8">
    <source>
        <dbReference type="Pfam" id="PF02784"/>
    </source>
</evidence>
<accession>A0A1E2RX40</accession>
<dbReference type="InterPro" id="IPR000183">
    <property type="entry name" value="Orn/DAP/Arg_de-COase"/>
</dbReference>
<dbReference type="GO" id="GO:0005737">
    <property type="term" value="C:cytoplasm"/>
    <property type="evidence" value="ECO:0007669"/>
    <property type="project" value="TreeGrafter"/>
</dbReference>
<comment type="similarity">
    <text evidence="2 6">Belongs to the Orn/Lys/Arg decarboxylase class-II family.</text>
</comment>
<dbReference type="Pfam" id="PF02784">
    <property type="entry name" value="Orn_Arg_deC_N"/>
    <property type="match status" value="1"/>
</dbReference>
<dbReference type="PATRIC" id="fig|1177755.3.peg.2089"/>
<dbReference type="Gene3D" id="3.20.20.10">
    <property type="entry name" value="Alanine racemase"/>
    <property type="match status" value="1"/>
</dbReference>
<dbReference type="RefSeq" id="WP_245290878.1">
    <property type="nucleotide sequence ID" value="NZ_MASI01000005.1"/>
</dbReference>
<evidence type="ECO:0000256" key="4">
    <source>
        <dbReference type="ARBA" id="ARBA00023239"/>
    </source>
</evidence>
<dbReference type="PRINTS" id="PR01179">
    <property type="entry name" value="ODADCRBXLASE"/>
</dbReference>
<dbReference type="SUPFAM" id="SSF51419">
    <property type="entry name" value="PLP-binding barrel"/>
    <property type="match status" value="1"/>
</dbReference>
<keyword evidence="10" id="KW-1185">Reference proteome</keyword>
<evidence type="ECO:0000313" key="10">
    <source>
        <dbReference type="Proteomes" id="UP000095087"/>
    </source>
</evidence>
<feature type="active site" description="Proton donor" evidence="5">
    <location>
        <position position="327"/>
    </location>
</feature>
<protein>
    <submittedName>
        <fullName evidence="9">Lysine/ornithine decarboxylase</fullName>
        <ecNumber evidence="9">4.1.1.17</ecNumber>
    </submittedName>
</protein>
<evidence type="ECO:0000259" key="7">
    <source>
        <dbReference type="Pfam" id="PF00278"/>
    </source>
</evidence>
<dbReference type="Gene3D" id="2.40.37.10">
    <property type="entry name" value="Lyase, Ornithine Decarboxylase, Chain A, domain 1"/>
    <property type="match status" value="1"/>
</dbReference>
<dbReference type="GO" id="GO:0033387">
    <property type="term" value="P:putrescine biosynthetic process from arginine, via ornithine"/>
    <property type="evidence" value="ECO:0007669"/>
    <property type="project" value="TreeGrafter"/>
</dbReference>
<sequence length="396" mass="43399">MDREMDRYASAAALLREYAPERPVRCMRLHAARRAAEWMLANFPGKVLYAVKANNSSRIQAALYDAGVRCFDVTSLSEIEAYAPLPGAELYLMHPVKSRALIVRAYHEFGVRRFSLDTESELAKIVEETGRRKDIHLHVRLAVPNQDSVMPLDRKFGASPNDAVHLLRLARQAAEHVGLSFHVGSQALAPESYGRALQLASDVIAEAGVPVDSIDVGGGFPARHPFADPPHLSVYMDTLREAVARLGLEDCTLLSEPGRALVAESESLLVKVLSRRGDSLYINDGIYGCLFEGAKIYGGLAFPARGLRDGYELGGACQDFQLWGTSCDSIDYMPGPFRLPADIAEGDYIELGQLGAYGRVSASRFNGYGLYDEVLLEDDPMMSMYAPEAFGVAANY</sequence>
<reference evidence="9 10" key="1">
    <citation type="submission" date="2016-07" db="EMBL/GenBank/DDBJ databases">
        <title>Draft genome sequence of Methyloligella halotolerans C2T (VKM B-2706T=CCUG 61687T=DSM 25045T), a halotolerant polyhydroxybutyrate accumulating methylotroph.</title>
        <authorList>
            <person name="Vasilenko O.V."/>
            <person name="Doronina N.V."/>
            <person name="Poroshina M.N."/>
            <person name="Tarlachkov S.V."/>
            <person name="Trotsenko Y.A."/>
        </authorList>
    </citation>
    <scope>NUCLEOTIDE SEQUENCE [LARGE SCALE GENOMIC DNA]</scope>
    <source>
        <strain evidence="9 10">VKM B-2706</strain>
    </source>
</reference>